<evidence type="ECO:0000313" key="2">
    <source>
        <dbReference type="EMBL" id="CAE6407774.1"/>
    </source>
</evidence>
<evidence type="ECO:0000313" key="3">
    <source>
        <dbReference type="Proteomes" id="UP000663826"/>
    </source>
</evidence>
<feature type="signal peptide" evidence="1">
    <location>
        <begin position="1"/>
        <end position="23"/>
    </location>
</feature>
<keyword evidence="1" id="KW-0732">Signal</keyword>
<protein>
    <recommendedName>
        <fullName evidence="4">Transmembrane protein</fullName>
    </recommendedName>
</protein>
<sequence length="198" mass="21462">MPAFNRFASVFILLLSFVLLSLALPTPNPSYSEESDRLQLPVSNATPNKVLHLLTDLEEKIKEPMRLVVEANSYSEVRAQVEVVVSYLETCSEGVLAAGKQDVGIDESMEEEIANRVAAIVSIIVRSCLEVSLKLGWFLVFGIFAKIDVCLKLLIVNLGTCGEGILSSIAKVVASTCAQLLISLNFNQAMTALSITSL</sequence>
<evidence type="ECO:0008006" key="4">
    <source>
        <dbReference type="Google" id="ProtNLM"/>
    </source>
</evidence>
<comment type="caution">
    <text evidence="2">The sequence shown here is derived from an EMBL/GenBank/DDBJ whole genome shotgun (WGS) entry which is preliminary data.</text>
</comment>
<evidence type="ECO:0000256" key="1">
    <source>
        <dbReference type="SAM" id="SignalP"/>
    </source>
</evidence>
<gene>
    <name evidence="2" type="ORF">RDB_LOCUS35847</name>
</gene>
<dbReference type="AlphaFoldDB" id="A0A8H3A5Y2"/>
<dbReference type="EMBL" id="CAJMWQ010000962">
    <property type="protein sequence ID" value="CAE6407774.1"/>
    <property type="molecule type" value="Genomic_DNA"/>
</dbReference>
<accession>A0A8H3A5Y2</accession>
<dbReference type="Proteomes" id="UP000663826">
    <property type="component" value="Unassembled WGS sequence"/>
</dbReference>
<reference evidence="2" key="1">
    <citation type="submission" date="2021-01" db="EMBL/GenBank/DDBJ databases">
        <authorList>
            <person name="Kaushik A."/>
        </authorList>
    </citation>
    <scope>NUCLEOTIDE SEQUENCE</scope>
    <source>
        <strain evidence="2">AG1-1B</strain>
    </source>
</reference>
<feature type="chain" id="PRO_5034765190" description="Transmembrane protein" evidence="1">
    <location>
        <begin position="24"/>
        <end position="198"/>
    </location>
</feature>
<organism evidence="2 3">
    <name type="scientific">Rhizoctonia solani</name>
    <dbReference type="NCBI Taxonomy" id="456999"/>
    <lineage>
        <taxon>Eukaryota</taxon>
        <taxon>Fungi</taxon>
        <taxon>Dikarya</taxon>
        <taxon>Basidiomycota</taxon>
        <taxon>Agaricomycotina</taxon>
        <taxon>Agaricomycetes</taxon>
        <taxon>Cantharellales</taxon>
        <taxon>Ceratobasidiaceae</taxon>
        <taxon>Rhizoctonia</taxon>
    </lineage>
</organism>
<name>A0A8H3A5Y2_9AGAM</name>
<proteinExistence type="predicted"/>